<evidence type="ECO:0000313" key="4">
    <source>
        <dbReference type="EMBL" id="RQH53494.1"/>
    </source>
</evidence>
<dbReference type="AlphaFoldDB" id="A0A3N6QQ62"/>
<feature type="domain" description="Tc1-like transposase DDE" evidence="1">
    <location>
        <begin position="65"/>
        <end position="204"/>
    </location>
</feature>
<gene>
    <name evidence="4" type="ORF">D5R40_03720</name>
    <name evidence="3" type="ORF">D5R40_07265</name>
    <name evidence="2" type="ORF">D5R40_21195</name>
</gene>
<proteinExistence type="predicted"/>
<dbReference type="EMBL" id="RCBY01000012">
    <property type="protein sequence ID" value="RQH53494.1"/>
    <property type="molecule type" value="Genomic_DNA"/>
</dbReference>
<dbReference type="InterPro" id="IPR012337">
    <property type="entry name" value="RNaseH-like_sf"/>
</dbReference>
<evidence type="ECO:0000313" key="5">
    <source>
        <dbReference type="Proteomes" id="UP000269154"/>
    </source>
</evidence>
<comment type="caution">
    <text evidence="3">The sequence shown here is derived from an EMBL/GenBank/DDBJ whole genome shotgun (WGS) entry which is preliminary data.</text>
</comment>
<dbReference type="NCBIfam" id="NF033545">
    <property type="entry name" value="transpos_IS630"/>
    <property type="match status" value="1"/>
</dbReference>
<evidence type="ECO:0000313" key="3">
    <source>
        <dbReference type="EMBL" id="RQH49090.1"/>
    </source>
</evidence>
<reference evidence="3 5" key="1">
    <citation type="journal article" date="2018" name="ACS Chem. Biol.">
        <title>Ketoreductase domain dysfunction expands chemodiversity: malyngamide biosynthesis in the cyanobacterium Okeania hirsuta.</title>
        <authorList>
            <person name="Moss N.A."/>
            <person name="Leao T."/>
            <person name="Rankin M."/>
            <person name="McCullough T.M."/>
            <person name="Qu P."/>
            <person name="Korobeynikov A."/>
            <person name="Smith J.L."/>
            <person name="Gerwick L."/>
            <person name="Gerwick W.H."/>
        </authorList>
    </citation>
    <scope>NUCLEOTIDE SEQUENCE [LARGE SCALE GENOMIC DNA]</scope>
    <source>
        <strain evidence="3 5">PAB10Feb10-1</strain>
    </source>
</reference>
<dbReference type="Pfam" id="PF13358">
    <property type="entry name" value="DDE_3"/>
    <property type="match status" value="1"/>
</dbReference>
<dbReference type="InterPro" id="IPR036397">
    <property type="entry name" value="RNaseH_sf"/>
</dbReference>
<dbReference type="RefSeq" id="WP_124154245.1">
    <property type="nucleotide sequence ID" value="NZ_CAWOLW010000024.1"/>
</dbReference>
<name>A0A3N6QQ62_9CYAN</name>
<evidence type="ECO:0000259" key="1">
    <source>
        <dbReference type="Pfam" id="PF13358"/>
    </source>
</evidence>
<dbReference type="OrthoDB" id="467852at2"/>
<protein>
    <submittedName>
        <fullName evidence="3">IS630 family transposase</fullName>
    </submittedName>
</protein>
<dbReference type="Proteomes" id="UP000269154">
    <property type="component" value="Unassembled WGS sequence"/>
</dbReference>
<dbReference type="EMBL" id="RCBY01000027">
    <property type="protein sequence ID" value="RQH49090.1"/>
    <property type="molecule type" value="Genomic_DNA"/>
</dbReference>
<dbReference type="GO" id="GO:0003676">
    <property type="term" value="F:nucleic acid binding"/>
    <property type="evidence" value="ECO:0007669"/>
    <property type="project" value="InterPro"/>
</dbReference>
<dbReference type="InterPro" id="IPR038717">
    <property type="entry name" value="Tc1-like_DDE_dom"/>
</dbReference>
<dbReference type="SUPFAM" id="SSF53098">
    <property type="entry name" value="Ribonuclease H-like"/>
    <property type="match status" value="1"/>
</dbReference>
<sequence>MSEHLERPIHPQRGWEYLRSFEMRLKVPRPAHDKGEITEQEQWKKKLNQKVQEVGQKHPEATVEVWAMDEHRLGLKPICRRVWAQLGSHAIANVNWKYQWLWLYGFVNPNNGETYYWILPKVNVELFNRVLEDFAREFQLGEDKHIILTIDRAGWHTSSELKIPLGLHLEYLPPYSPELQPAERLWPLINEPIANRSFTSLEELEEILFERCQVLLTQQFAIKAITQYHWWPKIQV</sequence>
<keyword evidence="5" id="KW-1185">Reference proteome</keyword>
<dbReference type="EMBL" id="RCBY01000140">
    <property type="protein sequence ID" value="RQH33760.1"/>
    <property type="molecule type" value="Genomic_DNA"/>
</dbReference>
<evidence type="ECO:0000313" key="2">
    <source>
        <dbReference type="EMBL" id="RQH33760.1"/>
    </source>
</evidence>
<accession>A0A3N6QQ62</accession>
<organism evidence="3 5">
    <name type="scientific">Okeania hirsuta</name>
    <dbReference type="NCBI Taxonomy" id="1458930"/>
    <lineage>
        <taxon>Bacteria</taxon>
        <taxon>Bacillati</taxon>
        <taxon>Cyanobacteriota</taxon>
        <taxon>Cyanophyceae</taxon>
        <taxon>Oscillatoriophycideae</taxon>
        <taxon>Oscillatoriales</taxon>
        <taxon>Microcoleaceae</taxon>
        <taxon>Okeania</taxon>
    </lineage>
</organism>
<dbReference type="Gene3D" id="3.30.420.10">
    <property type="entry name" value="Ribonuclease H-like superfamily/Ribonuclease H"/>
    <property type="match status" value="1"/>
</dbReference>
<dbReference type="InterPro" id="IPR047655">
    <property type="entry name" value="Transpos_IS630-like"/>
</dbReference>